<keyword evidence="1" id="KW-0238">DNA-binding</keyword>
<comment type="caution">
    <text evidence="4">The sequence shown here is derived from an EMBL/GenBank/DDBJ whole genome shotgun (WGS) entry which is preliminary data.</text>
</comment>
<proteinExistence type="predicted"/>
<evidence type="ECO:0000259" key="3">
    <source>
        <dbReference type="PROSITE" id="PS51898"/>
    </source>
</evidence>
<dbReference type="Gene3D" id="1.10.150.130">
    <property type="match status" value="1"/>
</dbReference>
<dbReference type="InterPro" id="IPR011010">
    <property type="entry name" value="DNA_brk_join_enz"/>
</dbReference>
<protein>
    <submittedName>
        <fullName evidence="4">Tyrosine recombinase XerC</fullName>
    </submittedName>
</protein>
<sequence length="271" mass="29724">MLDRFHRHLVSHGVTIANFDSQHIDAFWRKAEALSYAPGTRTRYLQLLDRLCRYLVEIGVRNSNPAADLAGDAGWSGQSTVPLFLPEDVDLRLQDFVRTYRGSDVSGLRLRAVVALFLGAGVTAAEGRAATVHDLQFSCDAPYLRVAEGRGKPARTVPLEPFAVSALAAWKARREMLPIAGSLLFALRASGKPVTDMSLGNLVRDAFAEIGHEAPDMSPRILRNTYCRRALLAGVPRERVSQLLGLASNHTCDRILATIRKGSQQSIQPPN</sequence>
<keyword evidence="5" id="KW-1185">Reference proteome</keyword>
<dbReference type="RefSeq" id="WP_224079494.1">
    <property type="nucleotide sequence ID" value="NZ_CAJZAI010000003.1"/>
</dbReference>
<dbReference type="InterPro" id="IPR002104">
    <property type="entry name" value="Integrase_catalytic"/>
</dbReference>
<dbReference type="EMBL" id="CAJZAI010000003">
    <property type="protein sequence ID" value="CAG9170859.1"/>
    <property type="molecule type" value="Genomic_DNA"/>
</dbReference>
<dbReference type="PROSITE" id="PS51898">
    <property type="entry name" value="TYR_RECOMBINASE"/>
    <property type="match status" value="1"/>
</dbReference>
<evidence type="ECO:0000256" key="2">
    <source>
        <dbReference type="ARBA" id="ARBA00023172"/>
    </source>
</evidence>
<organism evidence="4 5">
    <name type="scientific">Cupriavidus laharis</name>
    <dbReference type="NCBI Taxonomy" id="151654"/>
    <lineage>
        <taxon>Bacteria</taxon>
        <taxon>Pseudomonadati</taxon>
        <taxon>Pseudomonadota</taxon>
        <taxon>Betaproteobacteria</taxon>
        <taxon>Burkholderiales</taxon>
        <taxon>Burkholderiaceae</taxon>
        <taxon>Cupriavidus</taxon>
    </lineage>
</organism>
<evidence type="ECO:0000313" key="5">
    <source>
        <dbReference type="Proteomes" id="UP000727654"/>
    </source>
</evidence>
<name>A0ABN7YBR3_9BURK</name>
<dbReference type="SUPFAM" id="SSF56349">
    <property type="entry name" value="DNA breaking-rejoining enzymes"/>
    <property type="match status" value="1"/>
</dbReference>
<dbReference type="Gene3D" id="1.10.443.10">
    <property type="entry name" value="Intergrase catalytic core"/>
    <property type="match status" value="1"/>
</dbReference>
<dbReference type="InterPro" id="IPR010998">
    <property type="entry name" value="Integrase_recombinase_N"/>
</dbReference>
<dbReference type="Proteomes" id="UP000727654">
    <property type="component" value="Unassembled WGS sequence"/>
</dbReference>
<feature type="domain" description="Tyr recombinase" evidence="3">
    <location>
        <begin position="80"/>
        <end position="271"/>
    </location>
</feature>
<reference evidence="4 5" key="1">
    <citation type="submission" date="2021-08" db="EMBL/GenBank/DDBJ databases">
        <authorList>
            <person name="Peeters C."/>
        </authorList>
    </citation>
    <scope>NUCLEOTIDE SEQUENCE [LARGE SCALE GENOMIC DNA]</scope>
    <source>
        <strain evidence="4 5">LMG 23992</strain>
    </source>
</reference>
<keyword evidence="2" id="KW-0233">DNA recombination</keyword>
<gene>
    <name evidence="4" type="primary">xerC_1</name>
    <name evidence="4" type="ORF">LMG23992_01857</name>
</gene>
<dbReference type="InterPro" id="IPR013762">
    <property type="entry name" value="Integrase-like_cat_sf"/>
</dbReference>
<accession>A0ABN7YBR3</accession>
<evidence type="ECO:0000313" key="4">
    <source>
        <dbReference type="EMBL" id="CAG9170859.1"/>
    </source>
</evidence>
<evidence type="ECO:0000256" key="1">
    <source>
        <dbReference type="ARBA" id="ARBA00023125"/>
    </source>
</evidence>
<dbReference type="CDD" id="cd00397">
    <property type="entry name" value="DNA_BRE_C"/>
    <property type="match status" value="1"/>
</dbReference>
<dbReference type="Pfam" id="PF00589">
    <property type="entry name" value="Phage_integrase"/>
    <property type="match status" value="1"/>
</dbReference>